<accession>A0A6P7U7X4</accession>
<dbReference type="AlphaFoldDB" id="A0A6P7U7X4"/>
<gene>
    <name evidence="3" type="primary">LOC115231655</name>
</gene>
<reference evidence="3" key="1">
    <citation type="submission" date="2025-08" db="UniProtKB">
        <authorList>
            <consortium name="RefSeq"/>
        </authorList>
    </citation>
    <scope>IDENTIFICATION</scope>
</reference>
<dbReference type="PANTHER" id="PTHR47027">
    <property type="entry name" value="REVERSE TRANSCRIPTASE DOMAIN-CONTAINING PROTEIN"/>
    <property type="match status" value="1"/>
</dbReference>
<dbReference type="Proteomes" id="UP000515154">
    <property type="component" value="Unplaced"/>
</dbReference>
<protein>
    <submittedName>
        <fullName evidence="3">Uncharacterized protein LOC115231655</fullName>
    </submittedName>
</protein>
<dbReference type="RefSeq" id="XP_029657487.1">
    <property type="nucleotide sequence ID" value="XM_029801627.1"/>
</dbReference>
<organism evidence="2 3">
    <name type="scientific">Octopus sinensis</name>
    <name type="common">East Asian common octopus</name>
    <dbReference type="NCBI Taxonomy" id="2607531"/>
    <lineage>
        <taxon>Eukaryota</taxon>
        <taxon>Metazoa</taxon>
        <taxon>Spiralia</taxon>
        <taxon>Lophotrochozoa</taxon>
        <taxon>Mollusca</taxon>
        <taxon>Cephalopoda</taxon>
        <taxon>Coleoidea</taxon>
        <taxon>Octopodiformes</taxon>
        <taxon>Octopoda</taxon>
        <taxon>Incirrata</taxon>
        <taxon>Octopodidae</taxon>
        <taxon>Octopus</taxon>
    </lineage>
</organism>
<name>A0A6P7U7X4_9MOLL</name>
<keyword evidence="1" id="KW-0472">Membrane</keyword>
<dbReference type="KEGG" id="osn:115231655"/>
<evidence type="ECO:0000313" key="2">
    <source>
        <dbReference type="Proteomes" id="UP000515154"/>
    </source>
</evidence>
<evidence type="ECO:0000313" key="3">
    <source>
        <dbReference type="RefSeq" id="XP_029657487.1"/>
    </source>
</evidence>
<dbReference type="PANTHER" id="PTHR47027:SF20">
    <property type="entry name" value="REVERSE TRANSCRIPTASE-LIKE PROTEIN WITH RNA-DIRECTED DNA POLYMERASE DOMAIN"/>
    <property type="match status" value="1"/>
</dbReference>
<proteinExistence type="predicted"/>
<evidence type="ECO:0000256" key="1">
    <source>
        <dbReference type="SAM" id="Phobius"/>
    </source>
</evidence>
<keyword evidence="2" id="KW-1185">Reference proteome</keyword>
<keyword evidence="1" id="KW-0812">Transmembrane</keyword>
<keyword evidence="1" id="KW-1133">Transmembrane helix</keyword>
<sequence length="209" mass="23870">MPVNARTEMVIYADDIILWDHSMKPECACRRLQVAVDGLANWCGSRGLRMCADKCSVLKVCKRTRGYTNFVPRLLLSGSAIAAVDRMTYLGVLFKPSGKFDDHIARTKMRAMQRLGALRAFRLSRGAWFRVFNAMVLPVLTYGVHAWYLYEDRDKHVDVLKKVRRRAIRLAYGLGFRTELSDAQESSLKGLSEVLEKIISGWQVIFESF</sequence>
<feature type="transmembrane region" description="Helical" evidence="1">
    <location>
        <begin position="127"/>
        <end position="150"/>
    </location>
</feature>